<name>A0ABR9DSA7_9MICO</name>
<keyword evidence="2" id="KW-0472">Membrane</keyword>
<proteinExistence type="predicted"/>
<keyword evidence="2" id="KW-1133">Transmembrane helix</keyword>
<evidence type="ECO:0000256" key="2">
    <source>
        <dbReference type="SAM" id="Phobius"/>
    </source>
</evidence>
<keyword evidence="2" id="KW-0812">Transmembrane</keyword>
<evidence type="ECO:0000313" key="4">
    <source>
        <dbReference type="Proteomes" id="UP000642107"/>
    </source>
</evidence>
<protein>
    <submittedName>
        <fullName evidence="3">Uncharacterized protein</fullName>
    </submittedName>
</protein>
<dbReference type="EMBL" id="JACZDF010000006">
    <property type="protein sequence ID" value="MBD9700012.1"/>
    <property type="molecule type" value="Genomic_DNA"/>
</dbReference>
<evidence type="ECO:0000313" key="3">
    <source>
        <dbReference type="EMBL" id="MBD9700012.1"/>
    </source>
</evidence>
<dbReference type="Proteomes" id="UP000642107">
    <property type="component" value="Unassembled WGS sequence"/>
</dbReference>
<gene>
    <name evidence="3" type="ORF">IGS67_11000</name>
</gene>
<feature type="compositionally biased region" description="Gly residues" evidence="1">
    <location>
        <begin position="120"/>
        <end position="132"/>
    </location>
</feature>
<feature type="region of interest" description="Disordered" evidence="1">
    <location>
        <begin position="101"/>
        <end position="149"/>
    </location>
</feature>
<evidence type="ECO:0000256" key="1">
    <source>
        <dbReference type="SAM" id="MobiDB-lite"/>
    </source>
</evidence>
<accession>A0ABR9DSA7</accession>
<comment type="caution">
    <text evidence="3">The sequence shown here is derived from an EMBL/GenBank/DDBJ whole genome shotgun (WGS) entry which is preliminary data.</text>
</comment>
<organism evidence="3 4">
    <name type="scientific">Flavimobilis rhizosphaerae</name>
    <dbReference type="NCBI Taxonomy" id="2775421"/>
    <lineage>
        <taxon>Bacteria</taxon>
        <taxon>Bacillati</taxon>
        <taxon>Actinomycetota</taxon>
        <taxon>Actinomycetes</taxon>
        <taxon>Micrococcales</taxon>
        <taxon>Jonesiaceae</taxon>
        <taxon>Flavimobilis</taxon>
    </lineage>
</organism>
<feature type="transmembrane region" description="Helical" evidence="2">
    <location>
        <begin position="6"/>
        <end position="25"/>
    </location>
</feature>
<dbReference type="Pfam" id="PF19690">
    <property type="entry name" value="DUF6191"/>
    <property type="match status" value="1"/>
</dbReference>
<sequence length="149" mass="15203">MPAWQDLVVALGVVAAIIVVVAVRIGRPRHDDRRRETTGSDIASGMLGEMLEIFQPSRTTLTEERERVRHDRLQTGAAAPPFGVDLEAGTAVLPGRSTAVPAAAHAVDGGSRADDDRAGTGIGPGTGTGNGSPGSRTAGSAADAPTGRD</sequence>
<keyword evidence="4" id="KW-1185">Reference proteome</keyword>
<reference evidence="3 4" key="1">
    <citation type="submission" date="2020-09" db="EMBL/GenBank/DDBJ databases">
        <title>Flavimobilis rhizosphaerae sp. nov., isolated from rhizosphere soil of Spartina alterniflora.</title>
        <authorList>
            <person name="Hanqin C."/>
        </authorList>
    </citation>
    <scope>NUCLEOTIDE SEQUENCE [LARGE SCALE GENOMIC DNA]</scope>
    <source>
        <strain evidence="3 4">GY 10621</strain>
    </source>
</reference>
<dbReference type="RefSeq" id="WP_192280890.1">
    <property type="nucleotide sequence ID" value="NZ_JACZDF010000006.1"/>
</dbReference>
<dbReference type="InterPro" id="IPR045684">
    <property type="entry name" value="DUF6191"/>
</dbReference>